<reference evidence="1" key="1">
    <citation type="submission" date="2021-02" db="EMBL/GenBank/DDBJ databases">
        <authorList>
            <person name="Nowell W R."/>
        </authorList>
    </citation>
    <scope>NUCLEOTIDE SEQUENCE</scope>
</reference>
<evidence type="ECO:0000313" key="3">
    <source>
        <dbReference type="Proteomes" id="UP000663855"/>
    </source>
</evidence>
<feature type="non-terminal residue" evidence="1">
    <location>
        <position position="204"/>
    </location>
</feature>
<dbReference type="EMBL" id="CAJNOV010001173">
    <property type="protein sequence ID" value="CAF1051151.1"/>
    <property type="molecule type" value="Genomic_DNA"/>
</dbReference>
<comment type="caution">
    <text evidence="1">The sequence shown here is derived from an EMBL/GenBank/DDBJ whole genome shotgun (WGS) entry which is preliminary data.</text>
</comment>
<sequence>MNFEQQIQQLFKESFHQPPIPLSIKQRTLAEKQFIQSIQYQLKRQRLIPEKDHLNDILALIDSQLQVLNNKKLINDDYLNQFSTSHRSNLKLPHLYFLPETNDDVHMCVQPRFSSYQHSPVQRLAQYLEPLIRSLFDNICRSTTVLNSQDFNTKFFHYWMQQSHTKQGIQFATFKIHDLYSNISHKELLEGLHTLLVNPLIIGR</sequence>
<dbReference type="EMBL" id="CAJOBH010258978">
    <property type="protein sequence ID" value="CAF5152783.1"/>
    <property type="molecule type" value="Genomic_DNA"/>
</dbReference>
<gene>
    <name evidence="2" type="ORF">BYL167_LOCUS72655</name>
    <name evidence="1" type="ORF">CJN711_LOCUS4752</name>
</gene>
<protein>
    <recommendedName>
        <fullName evidence="4">Reverse transcriptase domain-containing protein</fullName>
    </recommendedName>
</protein>
<evidence type="ECO:0008006" key="4">
    <source>
        <dbReference type="Google" id="ProtNLM"/>
    </source>
</evidence>
<accession>A0A814KDG6</accession>
<dbReference type="AlphaFoldDB" id="A0A814KDG6"/>
<name>A0A814KDG6_9BILA</name>
<evidence type="ECO:0000313" key="2">
    <source>
        <dbReference type="EMBL" id="CAF5152783.1"/>
    </source>
</evidence>
<dbReference type="Proteomes" id="UP000663855">
    <property type="component" value="Unassembled WGS sequence"/>
</dbReference>
<organism evidence="1 3">
    <name type="scientific">Rotaria magnacalcarata</name>
    <dbReference type="NCBI Taxonomy" id="392030"/>
    <lineage>
        <taxon>Eukaryota</taxon>
        <taxon>Metazoa</taxon>
        <taxon>Spiralia</taxon>
        <taxon>Gnathifera</taxon>
        <taxon>Rotifera</taxon>
        <taxon>Eurotatoria</taxon>
        <taxon>Bdelloidea</taxon>
        <taxon>Philodinida</taxon>
        <taxon>Philodinidae</taxon>
        <taxon>Rotaria</taxon>
    </lineage>
</organism>
<evidence type="ECO:0000313" key="1">
    <source>
        <dbReference type="EMBL" id="CAF1051151.1"/>
    </source>
</evidence>
<dbReference type="Proteomes" id="UP000681967">
    <property type="component" value="Unassembled WGS sequence"/>
</dbReference>
<proteinExistence type="predicted"/>